<comment type="subcellular location">
    <subcellularLocation>
        <location evidence="1">Cell outer membrane</location>
    </subcellularLocation>
</comment>
<reference evidence="10 11" key="1">
    <citation type="submission" date="2019-04" db="EMBL/GenBank/DDBJ databases">
        <title>Microbes associate with the intestines of laboratory mice.</title>
        <authorList>
            <person name="Navarre W."/>
            <person name="Wong E."/>
            <person name="Huang K."/>
            <person name="Tropini C."/>
            <person name="Ng K."/>
            <person name="Yu B."/>
        </authorList>
    </citation>
    <scope>NUCLEOTIDE SEQUENCE [LARGE SCALE GENOMIC DNA]</scope>
    <source>
        <strain evidence="10 11">NM22_B1</strain>
    </source>
</reference>
<feature type="domain" description="RagB/SusD" evidence="8">
    <location>
        <begin position="363"/>
        <end position="514"/>
    </location>
</feature>
<dbReference type="InterPro" id="IPR011990">
    <property type="entry name" value="TPR-like_helical_dom_sf"/>
</dbReference>
<dbReference type="Pfam" id="PF14322">
    <property type="entry name" value="SusD-like_3"/>
    <property type="match status" value="1"/>
</dbReference>
<organism evidence="10 11">
    <name type="scientific">Phocaeicola sartorii</name>
    <dbReference type="NCBI Taxonomy" id="671267"/>
    <lineage>
        <taxon>Bacteria</taxon>
        <taxon>Pseudomonadati</taxon>
        <taxon>Bacteroidota</taxon>
        <taxon>Bacteroidia</taxon>
        <taxon>Bacteroidales</taxon>
        <taxon>Bacteroidaceae</taxon>
        <taxon>Phocaeicola</taxon>
    </lineage>
</organism>
<evidence type="ECO:0000259" key="8">
    <source>
        <dbReference type="Pfam" id="PF07980"/>
    </source>
</evidence>
<comment type="caution">
    <text evidence="10">The sequence shown here is derived from an EMBL/GenBank/DDBJ whole genome shotgun (WGS) entry which is preliminary data.</text>
</comment>
<dbReference type="GO" id="GO:0009279">
    <property type="term" value="C:cell outer membrane"/>
    <property type="evidence" value="ECO:0007669"/>
    <property type="project" value="UniProtKB-SubCell"/>
</dbReference>
<evidence type="ECO:0000256" key="1">
    <source>
        <dbReference type="ARBA" id="ARBA00004442"/>
    </source>
</evidence>
<dbReference type="InterPro" id="IPR012944">
    <property type="entry name" value="SusD_RagB_dom"/>
</dbReference>
<gene>
    <name evidence="10" type="ORF">E5339_02275</name>
</gene>
<dbReference type="PROSITE" id="PS51257">
    <property type="entry name" value="PROKAR_LIPOPROTEIN"/>
    <property type="match status" value="1"/>
</dbReference>
<feature type="chain" id="PRO_5020273403" evidence="7">
    <location>
        <begin position="19"/>
        <end position="532"/>
    </location>
</feature>
<evidence type="ECO:0000259" key="9">
    <source>
        <dbReference type="Pfam" id="PF14322"/>
    </source>
</evidence>
<name>A0A4S2FTY0_9BACT</name>
<feature type="domain" description="SusD-like N-terminal" evidence="9">
    <location>
        <begin position="98"/>
        <end position="248"/>
    </location>
</feature>
<protein>
    <submittedName>
        <fullName evidence="10">RagB/SusD family nutrient uptake outer membrane protein</fullName>
    </submittedName>
</protein>
<dbReference type="Pfam" id="PF07980">
    <property type="entry name" value="SusD_RagB"/>
    <property type="match status" value="1"/>
</dbReference>
<evidence type="ECO:0000313" key="11">
    <source>
        <dbReference type="Proteomes" id="UP000310760"/>
    </source>
</evidence>
<evidence type="ECO:0000256" key="7">
    <source>
        <dbReference type="SAM" id="SignalP"/>
    </source>
</evidence>
<feature type="signal peptide" evidence="7">
    <location>
        <begin position="1"/>
        <end position="18"/>
    </location>
</feature>
<comment type="similarity">
    <text evidence="2">Belongs to the SusD family.</text>
</comment>
<evidence type="ECO:0000256" key="3">
    <source>
        <dbReference type="ARBA" id="ARBA00022729"/>
    </source>
</evidence>
<evidence type="ECO:0000256" key="2">
    <source>
        <dbReference type="ARBA" id="ARBA00006275"/>
    </source>
</evidence>
<keyword evidence="4" id="KW-0472">Membrane</keyword>
<dbReference type="AlphaFoldDB" id="A0A4S2FTY0"/>
<dbReference type="SUPFAM" id="SSF48452">
    <property type="entry name" value="TPR-like"/>
    <property type="match status" value="1"/>
</dbReference>
<evidence type="ECO:0000256" key="4">
    <source>
        <dbReference type="ARBA" id="ARBA00023136"/>
    </source>
</evidence>
<feature type="region of interest" description="Disordered" evidence="6">
    <location>
        <begin position="509"/>
        <end position="532"/>
    </location>
</feature>
<sequence length="532" mass="59261">MKTKYLFTLALASSLAFAGCEDLDTMPSGGTVTSGQKEEVAESLPERAEAGVTAIFAQFSVYAPNYTTFGDVLRHNDLGYPTVMMLTDANGQDVVMEDNGYNWAGSSMDFSDRIYTSYEAQMVWNDMYQIIFNANNVIATISADTDEAQAQYFLAQGLAGRAFSYLTLAQLYQFNYKGHESALCVPIITNENSNDAVLNGAPRATVEAVYQQINNDLTKAIELLEKSGVQKSRRYINLGTAYGLRARMNLAMHNYAEAAADATKAIQATDAVPAALDKVGRPAFWSLNEANWMWGIEIAETDDVVSSGIINWISHNGTFNYGYCWYSGGHQINKKLYKTIPDSDARKAWWSNEKGDNPALTPAYQKFLKDYKYVPLTSCKFSPYGGYSDANLGSDNNANDVILMRVEEMYLIKAEGEAMATGNTAALENFIRTYRDPEYKVPATDIQEEILRQRRIEFWGEGLIWFDFMRLNKGIDRRGAGYPNETMIFNIPAGDNLLLWRIPEAEIQANPALDEDDNNPVAPTPSPVEDID</sequence>
<proteinExistence type="inferred from homology"/>
<dbReference type="EMBL" id="SRYJ01000004">
    <property type="protein sequence ID" value="TGY72686.1"/>
    <property type="molecule type" value="Genomic_DNA"/>
</dbReference>
<accession>A0A4S2FTY0</accession>
<keyword evidence="3 7" id="KW-0732">Signal</keyword>
<dbReference type="Gene3D" id="1.25.40.390">
    <property type="match status" value="1"/>
</dbReference>
<keyword evidence="5" id="KW-0998">Cell outer membrane</keyword>
<evidence type="ECO:0000256" key="6">
    <source>
        <dbReference type="SAM" id="MobiDB-lite"/>
    </source>
</evidence>
<dbReference type="Proteomes" id="UP000310760">
    <property type="component" value="Unassembled WGS sequence"/>
</dbReference>
<evidence type="ECO:0000313" key="10">
    <source>
        <dbReference type="EMBL" id="TGY72686.1"/>
    </source>
</evidence>
<dbReference type="InterPro" id="IPR033985">
    <property type="entry name" value="SusD-like_N"/>
</dbReference>
<evidence type="ECO:0000256" key="5">
    <source>
        <dbReference type="ARBA" id="ARBA00023237"/>
    </source>
</evidence>
<dbReference type="RefSeq" id="WP_135950361.1">
    <property type="nucleotide sequence ID" value="NZ_CASZDM010000039.1"/>
</dbReference>